<feature type="coiled-coil region" evidence="1">
    <location>
        <begin position="637"/>
        <end position="713"/>
    </location>
</feature>
<accession>A0A1Q9EZW4</accession>
<evidence type="ECO:0000256" key="1">
    <source>
        <dbReference type="SAM" id="Coils"/>
    </source>
</evidence>
<feature type="compositionally biased region" description="Low complexity" evidence="2">
    <location>
        <begin position="415"/>
        <end position="481"/>
    </location>
</feature>
<feature type="compositionally biased region" description="Basic and acidic residues" evidence="2">
    <location>
        <begin position="46"/>
        <end position="80"/>
    </location>
</feature>
<feature type="compositionally biased region" description="Basic and acidic residues" evidence="2">
    <location>
        <begin position="19"/>
        <end position="30"/>
    </location>
</feature>
<gene>
    <name evidence="3" type="ORF">AK812_SmicGene3068</name>
</gene>
<feature type="compositionally biased region" description="Basic residues" evidence="2">
    <location>
        <begin position="1"/>
        <end position="12"/>
    </location>
</feature>
<dbReference type="Proteomes" id="UP000186817">
    <property type="component" value="Unassembled WGS sequence"/>
</dbReference>
<dbReference type="AlphaFoldDB" id="A0A1Q9EZW4"/>
<feature type="region of interest" description="Disordered" evidence="2">
    <location>
        <begin position="1"/>
        <end position="84"/>
    </location>
</feature>
<dbReference type="InterPro" id="IPR001623">
    <property type="entry name" value="DnaJ_domain"/>
</dbReference>
<evidence type="ECO:0000313" key="4">
    <source>
        <dbReference type="Proteomes" id="UP000186817"/>
    </source>
</evidence>
<keyword evidence="1" id="KW-0175">Coiled coil</keyword>
<dbReference type="OrthoDB" id="10268042at2759"/>
<comment type="caution">
    <text evidence="3">The sequence shown here is derived from an EMBL/GenBank/DDBJ whole genome shotgun (WGS) entry which is preliminary data.</text>
</comment>
<dbReference type="CDD" id="cd06257">
    <property type="entry name" value="DnaJ"/>
    <property type="match status" value="1"/>
</dbReference>
<dbReference type="EMBL" id="LSRX01000035">
    <property type="protein sequence ID" value="OLQ12955.1"/>
    <property type="molecule type" value="Genomic_DNA"/>
</dbReference>
<organism evidence="3 4">
    <name type="scientific">Symbiodinium microadriaticum</name>
    <name type="common">Dinoflagellate</name>
    <name type="synonym">Zooxanthella microadriatica</name>
    <dbReference type="NCBI Taxonomy" id="2951"/>
    <lineage>
        <taxon>Eukaryota</taxon>
        <taxon>Sar</taxon>
        <taxon>Alveolata</taxon>
        <taxon>Dinophyceae</taxon>
        <taxon>Suessiales</taxon>
        <taxon>Symbiodiniaceae</taxon>
        <taxon>Symbiodinium</taxon>
    </lineage>
</organism>
<evidence type="ECO:0000313" key="3">
    <source>
        <dbReference type="EMBL" id="OLQ12955.1"/>
    </source>
</evidence>
<protein>
    <recommendedName>
        <fullName evidence="5">J domain-containing protein</fullName>
    </recommendedName>
</protein>
<sequence length="1021" mass="111631">MLAKRPFSRHSVGRLGEQWTREGRSEEFQQRTRSILGLLEGTAMEENDKPKTEGEKKEDKPKTEGKKKEGNPKGVKKTEKSSPAAAAKAAALAWVKKKREGDKKAWTAPLAMLRDDIIKVLEIVAVFLGDNRADDVEVFSGELSVAHKLSLCSAGVHVAMHSVCQAMQQRLIELHESFMLSHRQRFIALYRRHNRWTWTMTEEQAVAEADDDFEALLQLVELEHQDGPPTRRAIRARVRLECVAMEGFLLRRQLFAFKAPGAQCIPVPLGKPVCCPWHVAACSFCASITTSSAVMTTFSEPALEKARAELRDMAMDLVLSRRCLFTRLACRAVEHGGSMQAALKHGFRKLLVLVHPDKNNGSAKSELAAKELQKLREQPASTWAWNAFLSRRPCVAETKFMKQAALVERLQAASASGASSTPPTSAPTSGTPSTASGSGASSTATGSGTSSTATGSGTSTPSSGPSSTSTPGTAEPSTEPGAGRPAAGGSKRPREDPPPEPADEPSSAEPPRDKILVEPINGQYIRQFMNLRGTRALHTSCGRSMFEVLSFILEQSDEDLIKVKVRERRDSGGLKGRNFSGGGAAAAHIPPTFAQISPFAFERLIKQVFIVAVLAISTRHTRSLGIELTSKIAEFTMHQAEAEFKLKIAELAATKNEDLCEACTAKTGRNNGCYGAAICQAERAAAAEAETRAAKAENEAHEATVQAKLADQAIFTVLGRPRGGSDNPVKYGVCEASRPIPVTQAKLAAECRAQLVESMRGMVLFHSDKNDLQGRAFSDLLVEEDVVRFQQYMQSEGVTFVGSYSTKISAVIYLTEIEHHDCSSEEHHDCSSKTYLVGLTEAELAGVVQEQEVCARRWFLQISGMRLYRNIFTINRPALQDVKDLSWVANLYPESAFFPKPFAPTPFISDADIPPEILPMEKEDKQHRDKMAALDAANRQKAEVRRLAMYAASAFVKARGVLKKRKAVTWAAPKGLRHGIELKEQLQSLLAFLWTWPVPAGRNESCGGKLHLDAAESKSFA</sequence>
<name>A0A1Q9EZW4_SYMMI</name>
<proteinExistence type="predicted"/>
<feature type="region of interest" description="Disordered" evidence="2">
    <location>
        <begin position="415"/>
        <end position="515"/>
    </location>
</feature>
<evidence type="ECO:0000256" key="2">
    <source>
        <dbReference type="SAM" id="MobiDB-lite"/>
    </source>
</evidence>
<reference evidence="3 4" key="1">
    <citation type="submission" date="2016-02" db="EMBL/GenBank/DDBJ databases">
        <title>Genome analysis of coral dinoflagellate symbionts highlights evolutionary adaptations to a symbiotic lifestyle.</title>
        <authorList>
            <person name="Aranda M."/>
            <person name="Li Y."/>
            <person name="Liew Y.J."/>
            <person name="Baumgarten S."/>
            <person name="Simakov O."/>
            <person name="Wilson M."/>
            <person name="Piel J."/>
            <person name="Ashoor H."/>
            <person name="Bougouffa S."/>
            <person name="Bajic V.B."/>
            <person name="Ryu T."/>
            <person name="Ravasi T."/>
            <person name="Bayer T."/>
            <person name="Micklem G."/>
            <person name="Kim H."/>
            <person name="Bhak J."/>
            <person name="Lajeunesse T.C."/>
            <person name="Voolstra C.R."/>
        </authorList>
    </citation>
    <scope>NUCLEOTIDE SEQUENCE [LARGE SCALE GENOMIC DNA]</scope>
    <source>
        <strain evidence="3 4">CCMP2467</strain>
    </source>
</reference>
<evidence type="ECO:0008006" key="5">
    <source>
        <dbReference type="Google" id="ProtNLM"/>
    </source>
</evidence>
<keyword evidence="4" id="KW-1185">Reference proteome</keyword>